<reference evidence="10 11" key="1">
    <citation type="submission" date="2022-11" db="EMBL/GenBank/DDBJ databases">
        <title>Viruses from the air-sea interface of a natural surface slick.</title>
        <authorList>
            <person name="Rahlff J."/>
            <person name="Holmfeldt K."/>
        </authorList>
    </citation>
    <scope>NUCLEOTIDE SEQUENCE [LARGE SCALE GENOMIC DNA]</scope>
    <source>
        <strain evidence="10 11">SMS4</strain>
    </source>
</reference>
<dbReference type="NCBIfam" id="TIGR02937">
    <property type="entry name" value="sigma70-ECF"/>
    <property type="match status" value="1"/>
</dbReference>
<dbReference type="InterPro" id="IPR014284">
    <property type="entry name" value="RNA_pol_sigma-70_dom"/>
</dbReference>
<sequence>MNIFKKRMEIVDYNDAALVMASLGGNRAAFSEIVTRYQNLLCSLAYSSVGDLKHSEDIAQEAFVEAWKKLDTLCEPEKLKSWLCGIVRFKVSHFRRKELKQPVNDADDIDEHGGSYLDQSELEGEAISAQQQSLLWQTLEKLPETYREPLILFYREQCSVESVAEQLDLSEDTVKQRLSRGRKLLQSAMITFVEDTLSKTKQGTGFALSVLAAINVISPPAKATALSAGAVKTGSLIKWSGLLVTLASLSGLVSSFFGVRAALDQSRTQRERRNVILTTSLFFGVAIVYVLGMFGLTHIAENHYADAIVYAVASQALVLAFVASYIILMLRVLKGNPKLRALEREVNPQAFLSDADQIGAKQREYKSRFCLAGAPLFHFRFGTAEQGDKPVFGWVAGGDQAYGLLFAWGGLAIAPISVGIVSVGVISIGAVGVGLLGIGTIGIGLIALGASAIGYKAYASFSALGWDSAFSGVGFSIAKEAALGPFSFAKQINNDQAADIANLSLMGQSYLWILAAIVILVVVPAAWHSNKVRQRMRNK</sequence>
<accession>A0ABT9HYT2</accession>
<protein>
    <recommendedName>
        <fullName evidence="6">RNA polymerase sigma factor</fullName>
    </recommendedName>
</protein>
<dbReference type="PANTHER" id="PTHR43133:SF51">
    <property type="entry name" value="RNA POLYMERASE SIGMA FACTOR"/>
    <property type="match status" value="1"/>
</dbReference>
<keyword evidence="7" id="KW-0812">Transmembrane</keyword>
<feature type="transmembrane region" description="Helical" evidence="7">
    <location>
        <begin position="275"/>
        <end position="296"/>
    </location>
</feature>
<dbReference type="InterPro" id="IPR036388">
    <property type="entry name" value="WH-like_DNA-bd_sf"/>
</dbReference>
<evidence type="ECO:0000256" key="6">
    <source>
        <dbReference type="RuleBase" id="RU000716"/>
    </source>
</evidence>
<evidence type="ECO:0000259" key="8">
    <source>
        <dbReference type="Pfam" id="PF04542"/>
    </source>
</evidence>
<feature type="transmembrane region" description="Helical" evidence="7">
    <location>
        <begin position="401"/>
        <end position="420"/>
    </location>
</feature>
<comment type="caution">
    <text evidence="10">The sequence shown here is derived from an EMBL/GenBank/DDBJ whole genome shotgun (WGS) entry which is preliminary data.</text>
</comment>
<evidence type="ECO:0000256" key="3">
    <source>
        <dbReference type="ARBA" id="ARBA00023082"/>
    </source>
</evidence>
<evidence type="ECO:0000256" key="4">
    <source>
        <dbReference type="ARBA" id="ARBA00023125"/>
    </source>
</evidence>
<gene>
    <name evidence="10" type="ORF">ORJ04_10095</name>
</gene>
<keyword evidence="4 6" id="KW-0238">DNA-binding</keyword>
<feature type="transmembrane region" description="Helical" evidence="7">
    <location>
        <begin position="426"/>
        <end position="450"/>
    </location>
</feature>
<feature type="domain" description="RNA polymerase sigma-70 region 2" evidence="8">
    <location>
        <begin position="33"/>
        <end position="98"/>
    </location>
</feature>
<feature type="transmembrane region" description="Helical" evidence="7">
    <location>
        <begin position="509"/>
        <end position="527"/>
    </location>
</feature>
<dbReference type="EMBL" id="JAPJDZ010000022">
    <property type="protein sequence ID" value="MDP5136299.1"/>
    <property type="molecule type" value="Genomic_DNA"/>
</dbReference>
<feature type="transmembrane region" description="Helical" evidence="7">
    <location>
        <begin position="308"/>
        <end position="330"/>
    </location>
</feature>
<dbReference type="InterPro" id="IPR013325">
    <property type="entry name" value="RNA_pol_sigma_r2"/>
</dbReference>
<dbReference type="Pfam" id="PF08281">
    <property type="entry name" value="Sigma70_r4_2"/>
    <property type="match status" value="1"/>
</dbReference>
<dbReference type="SUPFAM" id="SSF88659">
    <property type="entry name" value="Sigma3 and sigma4 domains of RNA polymerase sigma factors"/>
    <property type="match status" value="1"/>
</dbReference>
<dbReference type="SUPFAM" id="SSF88946">
    <property type="entry name" value="Sigma2 domain of RNA polymerase sigma factors"/>
    <property type="match status" value="1"/>
</dbReference>
<evidence type="ECO:0000313" key="10">
    <source>
        <dbReference type="EMBL" id="MDP5136299.1"/>
    </source>
</evidence>
<dbReference type="InterPro" id="IPR013249">
    <property type="entry name" value="RNA_pol_sigma70_r4_t2"/>
</dbReference>
<dbReference type="Gene3D" id="1.10.1740.10">
    <property type="match status" value="1"/>
</dbReference>
<dbReference type="PANTHER" id="PTHR43133">
    <property type="entry name" value="RNA POLYMERASE ECF-TYPE SIGMA FACTO"/>
    <property type="match status" value="1"/>
</dbReference>
<keyword evidence="2 6" id="KW-0805">Transcription regulation</keyword>
<keyword evidence="3 6" id="KW-0731">Sigma factor</keyword>
<dbReference type="RefSeq" id="WP_305975625.1">
    <property type="nucleotide sequence ID" value="NZ_JAPJDZ010000022.1"/>
</dbReference>
<organism evidence="10 11">
    <name type="scientific">Rheinheimera baltica</name>
    <dbReference type="NCBI Taxonomy" id="67576"/>
    <lineage>
        <taxon>Bacteria</taxon>
        <taxon>Pseudomonadati</taxon>
        <taxon>Pseudomonadota</taxon>
        <taxon>Gammaproteobacteria</taxon>
        <taxon>Chromatiales</taxon>
        <taxon>Chromatiaceae</taxon>
        <taxon>Rheinheimera</taxon>
    </lineage>
</organism>
<evidence type="ECO:0000256" key="7">
    <source>
        <dbReference type="SAM" id="Phobius"/>
    </source>
</evidence>
<keyword evidence="11" id="KW-1185">Reference proteome</keyword>
<evidence type="ECO:0000313" key="11">
    <source>
        <dbReference type="Proteomes" id="UP001231109"/>
    </source>
</evidence>
<feature type="transmembrane region" description="Helical" evidence="7">
    <location>
        <begin position="203"/>
        <end position="221"/>
    </location>
</feature>
<feature type="transmembrane region" description="Helical" evidence="7">
    <location>
        <begin position="241"/>
        <end position="263"/>
    </location>
</feature>
<dbReference type="Proteomes" id="UP001231109">
    <property type="component" value="Unassembled WGS sequence"/>
</dbReference>
<proteinExistence type="inferred from homology"/>
<evidence type="ECO:0000259" key="9">
    <source>
        <dbReference type="Pfam" id="PF08281"/>
    </source>
</evidence>
<dbReference type="Pfam" id="PF04542">
    <property type="entry name" value="Sigma70_r2"/>
    <property type="match status" value="1"/>
</dbReference>
<dbReference type="PROSITE" id="PS01063">
    <property type="entry name" value="SIGMA70_ECF"/>
    <property type="match status" value="1"/>
</dbReference>
<dbReference type="InterPro" id="IPR007627">
    <property type="entry name" value="RNA_pol_sigma70_r2"/>
</dbReference>
<name>A0ABT9HYT2_9GAMM</name>
<comment type="similarity">
    <text evidence="1 6">Belongs to the sigma-70 factor family. ECF subfamily.</text>
</comment>
<dbReference type="InterPro" id="IPR039425">
    <property type="entry name" value="RNA_pol_sigma-70-like"/>
</dbReference>
<keyword evidence="7" id="KW-0472">Membrane</keyword>
<dbReference type="InterPro" id="IPR013324">
    <property type="entry name" value="RNA_pol_sigma_r3/r4-like"/>
</dbReference>
<dbReference type="Gene3D" id="1.10.10.10">
    <property type="entry name" value="Winged helix-like DNA-binding domain superfamily/Winged helix DNA-binding domain"/>
    <property type="match status" value="1"/>
</dbReference>
<keyword evidence="5 6" id="KW-0804">Transcription</keyword>
<dbReference type="CDD" id="cd06171">
    <property type="entry name" value="Sigma70_r4"/>
    <property type="match status" value="1"/>
</dbReference>
<feature type="domain" description="RNA polymerase sigma factor 70 region 4 type 2" evidence="9">
    <location>
        <begin position="134"/>
        <end position="185"/>
    </location>
</feature>
<evidence type="ECO:0000256" key="2">
    <source>
        <dbReference type="ARBA" id="ARBA00023015"/>
    </source>
</evidence>
<keyword evidence="7" id="KW-1133">Transmembrane helix</keyword>
<evidence type="ECO:0000256" key="1">
    <source>
        <dbReference type="ARBA" id="ARBA00010641"/>
    </source>
</evidence>
<dbReference type="InterPro" id="IPR000838">
    <property type="entry name" value="RNA_pol_sigma70_ECF_CS"/>
</dbReference>
<evidence type="ECO:0000256" key="5">
    <source>
        <dbReference type="ARBA" id="ARBA00023163"/>
    </source>
</evidence>